<dbReference type="InterPro" id="IPR022742">
    <property type="entry name" value="Hydrolase_4"/>
</dbReference>
<dbReference type="SUPFAM" id="SSF53474">
    <property type="entry name" value="alpha/beta-Hydrolases"/>
    <property type="match status" value="1"/>
</dbReference>
<dbReference type="InterPro" id="IPR000073">
    <property type="entry name" value="AB_hydrolase_1"/>
</dbReference>
<dbReference type="PRINTS" id="PR00111">
    <property type="entry name" value="ABHYDROLASE"/>
</dbReference>
<dbReference type="Gene3D" id="3.40.50.1820">
    <property type="entry name" value="alpha/beta hydrolase"/>
    <property type="match status" value="1"/>
</dbReference>
<organism evidence="2 3">
    <name type="scientific">Alkalihalobacterium chitinilyticum</name>
    <dbReference type="NCBI Taxonomy" id="2980103"/>
    <lineage>
        <taxon>Bacteria</taxon>
        <taxon>Bacillati</taxon>
        <taxon>Bacillota</taxon>
        <taxon>Bacilli</taxon>
        <taxon>Bacillales</taxon>
        <taxon>Bacillaceae</taxon>
        <taxon>Alkalihalobacterium</taxon>
    </lineage>
</organism>
<gene>
    <name evidence="2" type="ORF">N7Z68_20260</name>
</gene>
<keyword evidence="3" id="KW-1185">Reference proteome</keyword>
<evidence type="ECO:0000313" key="2">
    <source>
        <dbReference type="EMBL" id="MDE5415685.1"/>
    </source>
</evidence>
<protein>
    <submittedName>
        <fullName evidence="2">Lysophospholipase</fullName>
    </submittedName>
</protein>
<dbReference type="InterPro" id="IPR029058">
    <property type="entry name" value="AB_hydrolase_fold"/>
</dbReference>
<evidence type="ECO:0000313" key="3">
    <source>
        <dbReference type="Proteomes" id="UP001148125"/>
    </source>
</evidence>
<dbReference type="EMBL" id="JAOTPO010000019">
    <property type="protein sequence ID" value="MDE5415685.1"/>
    <property type="molecule type" value="Genomic_DNA"/>
</dbReference>
<name>A0ABT5VJR7_9BACI</name>
<feature type="domain" description="Serine aminopeptidase S33" evidence="1">
    <location>
        <begin position="9"/>
        <end position="243"/>
    </location>
</feature>
<dbReference type="Pfam" id="PF12146">
    <property type="entry name" value="Hydrolase_4"/>
    <property type="match status" value="1"/>
</dbReference>
<evidence type="ECO:0000259" key="1">
    <source>
        <dbReference type="Pfam" id="PF12146"/>
    </source>
</evidence>
<reference evidence="2" key="1">
    <citation type="submission" date="2024-05" db="EMBL/GenBank/DDBJ databases">
        <title>Alkalihalobacillus sp. strain MEB203 novel alkaliphilic bacterium from Lonar Lake, India.</title>
        <authorList>
            <person name="Joshi A."/>
            <person name="Thite S."/>
            <person name="Mengade P."/>
        </authorList>
    </citation>
    <scope>NUCLEOTIDE SEQUENCE</scope>
    <source>
        <strain evidence="2">MEB 203</strain>
    </source>
</reference>
<dbReference type="Proteomes" id="UP001148125">
    <property type="component" value="Unassembled WGS sequence"/>
</dbReference>
<dbReference type="InterPro" id="IPR051044">
    <property type="entry name" value="MAG_DAG_Lipase"/>
</dbReference>
<dbReference type="RefSeq" id="WP_275120286.1">
    <property type="nucleotide sequence ID" value="NZ_JAOTPO010000019.1"/>
</dbReference>
<sequence length="259" mass="30235">MWKWECSEQPKGVIVIVHGAGEHHGRYGWLRKKWQEAGFHIIMGDLPGQGKTRGKRGHIDSFNQYIETVYEWYKEAALYGLPIYLLGHSMGGLVSIRTLMEKKMDLHGVILSSPLLKLAEEPPKYKTMTSRALHRLLPTVTAPSGLKTHLVTRNAEIREAYMMDELRVTKVSLRWYQEIVKAMTLAKRNINKFPNVPLLLIQAGDDHIVDNEASRFWYDELKINEKWFKEWDGLYHELFNEPERDDVFQYAKLFAELHL</sequence>
<proteinExistence type="predicted"/>
<dbReference type="PANTHER" id="PTHR11614">
    <property type="entry name" value="PHOSPHOLIPASE-RELATED"/>
    <property type="match status" value="1"/>
</dbReference>
<accession>A0ABT5VJR7</accession>
<comment type="caution">
    <text evidence="2">The sequence shown here is derived from an EMBL/GenBank/DDBJ whole genome shotgun (WGS) entry which is preliminary data.</text>
</comment>